<evidence type="ECO:0000313" key="1">
    <source>
        <dbReference type="EMBL" id="KAA6381963.1"/>
    </source>
</evidence>
<comment type="caution">
    <text evidence="1">The sequence shown here is derived from an EMBL/GenBank/DDBJ whole genome shotgun (WGS) entry which is preliminary data.</text>
</comment>
<dbReference type="EMBL" id="SNRW01007036">
    <property type="protein sequence ID" value="KAA6381963.1"/>
    <property type="molecule type" value="Genomic_DNA"/>
</dbReference>
<accession>A0A5J4VI68</accession>
<evidence type="ECO:0000313" key="2">
    <source>
        <dbReference type="Proteomes" id="UP000324800"/>
    </source>
</evidence>
<dbReference type="AlphaFoldDB" id="A0A5J4VI68"/>
<organism evidence="1 2">
    <name type="scientific">Streblomastix strix</name>
    <dbReference type="NCBI Taxonomy" id="222440"/>
    <lineage>
        <taxon>Eukaryota</taxon>
        <taxon>Metamonada</taxon>
        <taxon>Preaxostyla</taxon>
        <taxon>Oxymonadida</taxon>
        <taxon>Streblomastigidae</taxon>
        <taxon>Streblomastix</taxon>
    </lineage>
</organism>
<proteinExistence type="predicted"/>
<sequence>MRIIFNEKFLVFHDIFKLLSEVFFQVAADGPYRRVSITTNFMHLVHIKSFGHKIIDKINISIFGVVKHEIRRMEAGVAVAAFSIKLRCKQIFCKLLVINEKTLETRQPCPISAQQSRL</sequence>
<reference evidence="1 2" key="1">
    <citation type="submission" date="2019-03" db="EMBL/GenBank/DDBJ databases">
        <title>Single cell metagenomics reveals metabolic interactions within the superorganism composed of flagellate Streblomastix strix and complex community of Bacteroidetes bacteria on its surface.</title>
        <authorList>
            <person name="Treitli S.C."/>
            <person name="Kolisko M."/>
            <person name="Husnik F."/>
            <person name="Keeling P."/>
            <person name="Hampl V."/>
        </authorList>
    </citation>
    <scope>NUCLEOTIDE SEQUENCE [LARGE SCALE GENOMIC DNA]</scope>
    <source>
        <strain evidence="1">ST1C</strain>
    </source>
</reference>
<protein>
    <submittedName>
        <fullName evidence="1">Uncharacterized protein</fullName>
    </submittedName>
</protein>
<dbReference type="Proteomes" id="UP000324800">
    <property type="component" value="Unassembled WGS sequence"/>
</dbReference>
<name>A0A5J4VI68_9EUKA</name>
<gene>
    <name evidence="1" type="ORF">EZS28_022509</name>
</gene>